<dbReference type="Proteomes" id="UP000265520">
    <property type="component" value="Unassembled WGS sequence"/>
</dbReference>
<organism evidence="2 3">
    <name type="scientific">Trifolium medium</name>
    <dbReference type="NCBI Taxonomy" id="97028"/>
    <lineage>
        <taxon>Eukaryota</taxon>
        <taxon>Viridiplantae</taxon>
        <taxon>Streptophyta</taxon>
        <taxon>Embryophyta</taxon>
        <taxon>Tracheophyta</taxon>
        <taxon>Spermatophyta</taxon>
        <taxon>Magnoliopsida</taxon>
        <taxon>eudicotyledons</taxon>
        <taxon>Gunneridae</taxon>
        <taxon>Pentapetalae</taxon>
        <taxon>rosids</taxon>
        <taxon>fabids</taxon>
        <taxon>Fabales</taxon>
        <taxon>Fabaceae</taxon>
        <taxon>Papilionoideae</taxon>
        <taxon>50 kb inversion clade</taxon>
        <taxon>NPAAA clade</taxon>
        <taxon>Hologalegina</taxon>
        <taxon>IRL clade</taxon>
        <taxon>Trifolieae</taxon>
        <taxon>Trifolium</taxon>
    </lineage>
</organism>
<feature type="region of interest" description="Disordered" evidence="1">
    <location>
        <begin position="1"/>
        <end position="34"/>
    </location>
</feature>
<sequence>MRKARASQSGARAREKRELVGEGLEELEDSSRIE</sequence>
<dbReference type="EMBL" id="LXQA010379848">
    <property type="protein sequence ID" value="MCI47982.1"/>
    <property type="molecule type" value="Genomic_DNA"/>
</dbReference>
<protein>
    <submittedName>
        <fullName evidence="2">Uncharacterized protein</fullName>
    </submittedName>
</protein>
<feature type="non-terminal residue" evidence="2">
    <location>
        <position position="34"/>
    </location>
</feature>
<keyword evidence="3" id="KW-1185">Reference proteome</keyword>
<comment type="caution">
    <text evidence="2">The sequence shown here is derived from an EMBL/GenBank/DDBJ whole genome shotgun (WGS) entry which is preliminary data.</text>
</comment>
<reference evidence="2 3" key="1">
    <citation type="journal article" date="2018" name="Front. Plant Sci.">
        <title>Red Clover (Trifolium pratense) and Zigzag Clover (T. medium) - A Picture of Genomic Similarities and Differences.</title>
        <authorList>
            <person name="Dluhosova J."/>
            <person name="Istvanek J."/>
            <person name="Nedelnik J."/>
            <person name="Repkova J."/>
        </authorList>
    </citation>
    <scope>NUCLEOTIDE SEQUENCE [LARGE SCALE GENOMIC DNA]</scope>
    <source>
        <strain evidence="3">cv. 10/8</strain>
        <tissue evidence="2">Leaf</tissue>
    </source>
</reference>
<feature type="compositionally biased region" description="Polar residues" evidence="1">
    <location>
        <begin position="1"/>
        <end position="10"/>
    </location>
</feature>
<evidence type="ECO:0000313" key="3">
    <source>
        <dbReference type="Proteomes" id="UP000265520"/>
    </source>
</evidence>
<accession>A0A392SHP7</accession>
<proteinExistence type="predicted"/>
<name>A0A392SHP7_9FABA</name>
<evidence type="ECO:0000313" key="2">
    <source>
        <dbReference type="EMBL" id="MCI47982.1"/>
    </source>
</evidence>
<evidence type="ECO:0000256" key="1">
    <source>
        <dbReference type="SAM" id="MobiDB-lite"/>
    </source>
</evidence>
<dbReference type="AlphaFoldDB" id="A0A392SHP7"/>